<feature type="transmembrane region" description="Helical" evidence="5">
    <location>
        <begin position="51"/>
        <end position="83"/>
    </location>
</feature>
<evidence type="ECO:0000256" key="3">
    <source>
        <dbReference type="ARBA" id="ARBA00022989"/>
    </source>
</evidence>
<organism evidence="6 7">
    <name type="scientific">Virgibacillus kekensis</name>
    <dbReference type="NCBI Taxonomy" id="202261"/>
    <lineage>
        <taxon>Bacteria</taxon>
        <taxon>Bacillati</taxon>
        <taxon>Bacillota</taxon>
        <taxon>Bacilli</taxon>
        <taxon>Bacillales</taxon>
        <taxon>Bacillaceae</taxon>
        <taxon>Virgibacillus</taxon>
    </lineage>
</organism>
<dbReference type="Pfam" id="PF09685">
    <property type="entry name" value="MamF_MmsF"/>
    <property type="match status" value="1"/>
</dbReference>
<keyword evidence="4 5" id="KW-0472">Membrane</keyword>
<comment type="subcellular location">
    <subcellularLocation>
        <location evidence="1">Membrane</location>
        <topology evidence="1">Multi-pass membrane protein</topology>
    </subcellularLocation>
</comment>
<gene>
    <name evidence="6" type="ORF">ACFO3D_01335</name>
</gene>
<dbReference type="InterPro" id="IPR019109">
    <property type="entry name" value="MamF_MmsF"/>
</dbReference>
<keyword evidence="7" id="KW-1185">Reference proteome</keyword>
<proteinExistence type="predicted"/>
<evidence type="ECO:0000256" key="1">
    <source>
        <dbReference type="ARBA" id="ARBA00004141"/>
    </source>
</evidence>
<dbReference type="EMBL" id="JBHSFU010000003">
    <property type="protein sequence ID" value="MFC4556847.1"/>
    <property type="molecule type" value="Genomic_DNA"/>
</dbReference>
<sequence>MANSDDRLFAMLIYLTSFFFPVLGPLIIWLFKRDDSEFVDYHGKEYFNFFIAFTVYTIISGILVLVLIGFVLLLIVGITAFILTLIALIKSYNGENYRFPLIFRFIQ</sequence>
<protein>
    <submittedName>
        <fullName evidence="6">DUF4870 domain-containing protein</fullName>
    </submittedName>
</protein>
<reference evidence="7" key="1">
    <citation type="journal article" date="2019" name="Int. J. Syst. Evol. Microbiol.">
        <title>The Global Catalogue of Microorganisms (GCM) 10K type strain sequencing project: providing services to taxonomists for standard genome sequencing and annotation.</title>
        <authorList>
            <consortium name="The Broad Institute Genomics Platform"/>
            <consortium name="The Broad Institute Genome Sequencing Center for Infectious Disease"/>
            <person name="Wu L."/>
            <person name="Ma J."/>
        </authorList>
    </citation>
    <scope>NUCLEOTIDE SEQUENCE [LARGE SCALE GENOMIC DNA]</scope>
    <source>
        <strain evidence="7">CGMCC 4.7426</strain>
    </source>
</reference>
<keyword evidence="2 5" id="KW-0812">Transmembrane</keyword>
<accession>A0ABV9DDH4</accession>
<name>A0ABV9DDH4_9BACI</name>
<comment type="caution">
    <text evidence="6">The sequence shown here is derived from an EMBL/GenBank/DDBJ whole genome shotgun (WGS) entry which is preliminary data.</text>
</comment>
<evidence type="ECO:0000256" key="2">
    <source>
        <dbReference type="ARBA" id="ARBA00022692"/>
    </source>
</evidence>
<evidence type="ECO:0000313" key="7">
    <source>
        <dbReference type="Proteomes" id="UP001595989"/>
    </source>
</evidence>
<dbReference type="RefSeq" id="WP_390292782.1">
    <property type="nucleotide sequence ID" value="NZ_JBHSFU010000003.1"/>
</dbReference>
<dbReference type="Proteomes" id="UP001595989">
    <property type="component" value="Unassembled WGS sequence"/>
</dbReference>
<evidence type="ECO:0000256" key="4">
    <source>
        <dbReference type="ARBA" id="ARBA00023136"/>
    </source>
</evidence>
<keyword evidence="3 5" id="KW-1133">Transmembrane helix</keyword>
<evidence type="ECO:0000313" key="6">
    <source>
        <dbReference type="EMBL" id="MFC4556847.1"/>
    </source>
</evidence>
<evidence type="ECO:0000256" key="5">
    <source>
        <dbReference type="SAM" id="Phobius"/>
    </source>
</evidence>
<feature type="transmembrane region" description="Helical" evidence="5">
    <location>
        <begin position="12"/>
        <end position="31"/>
    </location>
</feature>